<accession>A1DMZ2</accession>
<dbReference type="eggNOG" id="KOG1175">
    <property type="taxonomic scope" value="Eukaryota"/>
</dbReference>
<evidence type="ECO:0000313" key="2">
    <source>
        <dbReference type="EMBL" id="EAW16163.1"/>
    </source>
</evidence>
<organism evidence="2 3">
    <name type="scientific">Neosartorya fischeri (strain ATCC 1020 / DSM 3700 / CBS 544.65 / FGSC A1164 / JCM 1740 / NRRL 181 / WB 181)</name>
    <name type="common">Aspergillus fischerianus</name>
    <dbReference type="NCBI Taxonomy" id="331117"/>
    <lineage>
        <taxon>Eukaryota</taxon>
        <taxon>Fungi</taxon>
        <taxon>Dikarya</taxon>
        <taxon>Ascomycota</taxon>
        <taxon>Pezizomycotina</taxon>
        <taxon>Eurotiomycetes</taxon>
        <taxon>Eurotiomycetidae</taxon>
        <taxon>Eurotiales</taxon>
        <taxon>Aspergillaceae</taxon>
        <taxon>Aspergillus</taxon>
        <taxon>Aspergillus subgen. Fumigati</taxon>
    </lineage>
</organism>
<dbReference type="KEGG" id="nfi:NFIA_055120"/>
<evidence type="ECO:0000313" key="3">
    <source>
        <dbReference type="Proteomes" id="UP000006702"/>
    </source>
</evidence>
<dbReference type="RefSeq" id="XP_001258060.1">
    <property type="nucleotide sequence ID" value="XM_001258059.1"/>
</dbReference>
<dbReference type="GO" id="GO:0005829">
    <property type="term" value="C:cytosol"/>
    <property type="evidence" value="ECO:0007669"/>
    <property type="project" value="TreeGrafter"/>
</dbReference>
<name>A1DMZ2_NEOFI</name>
<dbReference type="Proteomes" id="UP000006702">
    <property type="component" value="Unassembled WGS sequence"/>
</dbReference>
<dbReference type="EMBL" id="DS027698">
    <property type="protein sequence ID" value="EAW16163.1"/>
    <property type="molecule type" value="Genomic_DNA"/>
</dbReference>
<evidence type="ECO:0000259" key="1">
    <source>
        <dbReference type="Pfam" id="PF16177"/>
    </source>
</evidence>
<dbReference type="AlphaFoldDB" id="A1DMZ2"/>
<dbReference type="GO" id="GO:0006085">
    <property type="term" value="P:acetyl-CoA biosynthetic process"/>
    <property type="evidence" value="ECO:0007669"/>
    <property type="project" value="TreeGrafter"/>
</dbReference>
<reference evidence="3" key="1">
    <citation type="journal article" date="2008" name="PLoS Genet.">
        <title>Genomic islands in the pathogenic filamentous fungus Aspergillus fumigatus.</title>
        <authorList>
            <person name="Fedorova N.D."/>
            <person name="Khaldi N."/>
            <person name="Joardar V.S."/>
            <person name="Maiti R."/>
            <person name="Amedeo P."/>
            <person name="Anderson M.J."/>
            <person name="Crabtree J."/>
            <person name="Silva J.C."/>
            <person name="Badger J.H."/>
            <person name="Albarraq A."/>
            <person name="Angiuoli S."/>
            <person name="Bussey H."/>
            <person name="Bowyer P."/>
            <person name="Cotty P.J."/>
            <person name="Dyer P.S."/>
            <person name="Egan A."/>
            <person name="Galens K."/>
            <person name="Fraser-Liggett C.M."/>
            <person name="Haas B.J."/>
            <person name="Inman J.M."/>
            <person name="Kent R."/>
            <person name="Lemieux S."/>
            <person name="Malavazi I."/>
            <person name="Orvis J."/>
            <person name="Roemer T."/>
            <person name="Ronning C.M."/>
            <person name="Sundaram J.P."/>
            <person name="Sutton G."/>
            <person name="Turner G."/>
            <person name="Venter J.C."/>
            <person name="White O.R."/>
            <person name="Whitty B.R."/>
            <person name="Youngman P."/>
            <person name="Wolfe K.H."/>
            <person name="Goldman G.H."/>
            <person name="Wortman J.R."/>
            <person name="Jiang B."/>
            <person name="Denning D.W."/>
            <person name="Nierman W.C."/>
        </authorList>
    </citation>
    <scope>NUCLEOTIDE SEQUENCE [LARGE SCALE GENOMIC DNA]</scope>
    <source>
        <strain evidence="3">ATCC 1020 / DSM 3700 / CBS 544.65 / FGSC A1164 / JCM 1740 / NRRL 181 / WB 181</strain>
    </source>
</reference>
<keyword evidence="3" id="KW-1185">Reference proteome</keyword>
<gene>
    <name evidence="2" type="ORF">NFIA_055120</name>
</gene>
<proteinExistence type="predicted"/>
<dbReference type="PANTHER" id="PTHR24095:SF14">
    <property type="entry name" value="ACETYL-COENZYME A SYNTHETASE 1"/>
    <property type="match status" value="1"/>
</dbReference>
<protein>
    <recommendedName>
        <fullName evidence="1">Acetyl-coenzyme A synthetase N-terminal domain-containing protein</fullName>
    </recommendedName>
</protein>
<dbReference type="InterPro" id="IPR042099">
    <property type="entry name" value="ANL_N_sf"/>
</dbReference>
<dbReference type="PANTHER" id="PTHR24095">
    <property type="entry name" value="ACETYL-COENZYME A SYNTHETASE"/>
    <property type="match status" value="1"/>
</dbReference>
<dbReference type="OrthoDB" id="4540666at2759"/>
<dbReference type="STRING" id="331117.A1DMZ2"/>
<dbReference type="Pfam" id="PF16177">
    <property type="entry name" value="ACAS_N"/>
    <property type="match status" value="1"/>
</dbReference>
<feature type="domain" description="Acetyl-coenzyme A synthetase N-terminal" evidence="1">
    <location>
        <begin position="29"/>
        <end position="84"/>
    </location>
</feature>
<dbReference type="InterPro" id="IPR032387">
    <property type="entry name" value="ACAS_N"/>
</dbReference>
<dbReference type="VEuPathDB" id="FungiDB:NFIA_055120"/>
<dbReference type="SUPFAM" id="SSF56801">
    <property type="entry name" value="Acetyl-CoA synthetase-like"/>
    <property type="match status" value="1"/>
</dbReference>
<dbReference type="HOGENOM" id="CLU_1489393_0_0_1"/>
<dbReference type="GeneID" id="4584575"/>
<dbReference type="GO" id="GO:0003987">
    <property type="term" value="F:acetate-CoA ligase activity"/>
    <property type="evidence" value="ECO:0007669"/>
    <property type="project" value="TreeGrafter"/>
</dbReference>
<sequence length="181" mass="20411">MPSYIIHVGPDWRASHPSLPHLASLFEHHALYEQPSNHPSQFWSEQARQLLGFDKDFHTPHIGSPANGNSARFLGGKLNASIHCVDRHAVEVPDRIALIYEPDSPTDASHQTQPSGPSELGYGKSFTFASAGIVGVFVLQFALYTLNEERKRLSEDEVRQMYTEDELEGMEEKSPFFRYTL</sequence>
<dbReference type="Gene3D" id="3.40.50.12780">
    <property type="entry name" value="N-terminal domain of ligase-like"/>
    <property type="match status" value="1"/>
</dbReference>